<dbReference type="GO" id="GO:0000271">
    <property type="term" value="P:polysaccharide biosynthetic process"/>
    <property type="evidence" value="ECO:0007669"/>
    <property type="project" value="TreeGrafter"/>
</dbReference>
<keyword evidence="4" id="KW-0032">Aminotransferase</keyword>
<dbReference type="Gene3D" id="3.40.640.10">
    <property type="entry name" value="Type I PLP-dependent aspartate aminotransferase-like (Major domain)"/>
    <property type="match status" value="1"/>
</dbReference>
<dbReference type="InterPro" id="IPR000653">
    <property type="entry name" value="DegT/StrS_aminotransferase"/>
</dbReference>
<feature type="modified residue" description="N6-(pyridoxal phosphate)lysine" evidence="2">
    <location>
        <position position="190"/>
    </location>
</feature>
<dbReference type="AlphaFoldDB" id="A0A545TYQ4"/>
<dbReference type="Gene3D" id="3.90.1150.10">
    <property type="entry name" value="Aspartate Aminotransferase, domain 1"/>
    <property type="match status" value="1"/>
</dbReference>
<dbReference type="EMBL" id="VHSH01000002">
    <property type="protein sequence ID" value="TQV82331.1"/>
    <property type="molecule type" value="Genomic_DNA"/>
</dbReference>
<dbReference type="OrthoDB" id="9768668at2"/>
<dbReference type="Proteomes" id="UP000315252">
    <property type="component" value="Unassembled WGS sequence"/>
</dbReference>
<name>A0A545TYQ4_9PROT</name>
<dbReference type="PANTHER" id="PTHR30244:SF42">
    <property type="entry name" value="UDP-2-ACETAMIDO-2-DEOXY-3-OXO-D-GLUCURONATE AMINOTRANSFERASE"/>
    <property type="match status" value="1"/>
</dbReference>
<comment type="similarity">
    <text evidence="3">Belongs to the DegT/DnrJ/EryC1 family.</text>
</comment>
<dbReference type="SUPFAM" id="SSF53383">
    <property type="entry name" value="PLP-dependent transferases"/>
    <property type="match status" value="1"/>
</dbReference>
<feature type="active site" description="Proton acceptor" evidence="1">
    <location>
        <position position="190"/>
    </location>
</feature>
<dbReference type="PIRSF" id="PIRSF000390">
    <property type="entry name" value="PLP_StrS"/>
    <property type="match status" value="1"/>
</dbReference>
<dbReference type="GO" id="GO:0008483">
    <property type="term" value="F:transaminase activity"/>
    <property type="evidence" value="ECO:0007669"/>
    <property type="project" value="UniProtKB-KW"/>
</dbReference>
<protein>
    <submittedName>
        <fullName evidence="4">DegT/DnrJ/EryC1/StrS family aminotransferase</fullName>
    </submittedName>
</protein>
<proteinExistence type="inferred from homology"/>
<dbReference type="CDD" id="cd00616">
    <property type="entry name" value="AHBA_syn"/>
    <property type="match status" value="1"/>
</dbReference>
<dbReference type="InterPro" id="IPR015421">
    <property type="entry name" value="PyrdxlP-dep_Trfase_major"/>
</dbReference>
<dbReference type="InterPro" id="IPR015424">
    <property type="entry name" value="PyrdxlP-dep_Trfase"/>
</dbReference>
<dbReference type="PANTHER" id="PTHR30244">
    <property type="entry name" value="TRANSAMINASE"/>
    <property type="match status" value="1"/>
</dbReference>
<organism evidence="4 5">
    <name type="scientific">Denitrobaculum tricleocarpae</name>
    <dbReference type="NCBI Taxonomy" id="2591009"/>
    <lineage>
        <taxon>Bacteria</taxon>
        <taxon>Pseudomonadati</taxon>
        <taxon>Pseudomonadota</taxon>
        <taxon>Alphaproteobacteria</taxon>
        <taxon>Rhodospirillales</taxon>
        <taxon>Rhodospirillaceae</taxon>
        <taxon>Denitrobaculum</taxon>
    </lineage>
</organism>
<evidence type="ECO:0000313" key="4">
    <source>
        <dbReference type="EMBL" id="TQV82331.1"/>
    </source>
</evidence>
<dbReference type="InterPro" id="IPR015422">
    <property type="entry name" value="PyrdxlP-dep_Trfase_small"/>
</dbReference>
<dbReference type="GO" id="GO:0030170">
    <property type="term" value="F:pyridoxal phosphate binding"/>
    <property type="evidence" value="ECO:0007669"/>
    <property type="project" value="TreeGrafter"/>
</dbReference>
<evidence type="ECO:0000313" key="5">
    <source>
        <dbReference type="Proteomes" id="UP000315252"/>
    </source>
</evidence>
<comment type="caution">
    <text evidence="4">The sequence shown here is derived from an EMBL/GenBank/DDBJ whole genome shotgun (WGS) entry which is preliminary data.</text>
</comment>
<keyword evidence="4" id="KW-0808">Transferase</keyword>
<evidence type="ECO:0000256" key="2">
    <source>
        <dbReference type="PIRSR" id="PIRSR000390-2"/>
    </source>
</evidence>
<evidence type="ECO:0000256" key="1">
    <source>
        <dbReference type="PIRSR" id="PIRSR000390-1"/>
    </source>
</evidence>
<keyword evidence="5" id="KW-1185">Reference proteome</keyword>
<gene>
    <name evidence="4" type="ORF">FKG95_05120</name>
</gene>
<keyword evidence="2 3" id="KW-0663">Pyridoxal phosphate</keyword>
<sequence>MPFIDLAAQRDRLQPNLDRAIGRVLEHGQYILGPEVRELESRLADFSGARHAVACGNGTDAIMLALMAEGIGPGDAVFAPAFTFVATAEAPAILGARVVLVDIDEDSFNIDPASLEQAIAGLRGTDLKPRAIIAVDLFGQPANYSLLKEIADKHGLVLIADAAQSFGATRDGSPVGSLGDYTTTSFFPAKPLGCYGDGGAVFTDDDERADLLKSLRVHGEGRDRYENVRIGLNSRLDSIQAAVLLEKLTIFPDELVKRQAVADRYERGLGQVCKTPRLAQNATSSWAQYTLVVENREAVRSHCSENGVPTAVYYPITLDRQTGYEDCVVGAGGLQVSHALSERVVSLPMHPYLEPVLQDRIIDCVAAAVSAS</sequence>
<evidence type="ECO:0000256" key="3">
    <source>
        <dbReference type="RuleBase" id="RU004508"/>
    </source>
</evidence>
<dbReference type="Pfam" id="PF01041">
    <property type="entry name" value="DegT_DnrJ_EryC1"/>
    <property type="match status" value="1"/>
</dbReference>
<reference evidence="4 5" key="1">
    <citation type="submission" date="2019-06" db="EMBL/GenBank/DDBJ databases">
        <title>Whole genome sequence for Rhodospirillaceae sp. R148.</title>
        <authorList>
            <person name="Wang G."/>
        </authorList>
    </citation>
    <scope>NUCLEOTIDE SEQUENCE [LARGE SCALE GENOMIC DNA]</scope>
    <source>
        <strain evidence="4 5">R148</strain>
    </source>
</reference>
<accession>A0A545TYQ4</accession>